<keyword evidence="3" id="KW-1185">Reference proteome</keyword>
<accession>A0A6V7HG15</accession>
<feature type="region of interest" description="Disordered" evidence="1">
    <location>
        <begin position="35"/>
        <end position="54"/>
    </location>
</feature>
<protein>
    <submittedName>
        <fullName evidence="2">Uncharacterized protein</fullName>
    </submittedName>
</protein>
<feature type="non-terminal residue" evidence="2">
    <location>
        <position position="1"/>
    </location>
</feature>
<gene>
    <name evidence="2" type="ORF">MHI_LOCUS872435</name>
</gene>
<reference evidence="2" key="1">
    <citation type="submission" date="2020-07" db="EMBL/GenBank/DDBJ databases">
        <authorList>
            <person name="Nazaruddin N."/>
        </authorList>
    </citation>
    <scope>NUCLEOTIDE SEQUENCE</scope>
</reference>
<feature type="compositionally biased region" description="Polar residues" evidence="1">
    <location>
        <begin position="44"/>
        <end position="54"/>
    </location>
</feature>
<sequence length="54" mass="6303">TRKRREFSVSENRVERERRHPGLFLPVREEITHISGAKDRQGQADRTTLLATSN</sequence>
<feature type="non-terminal residue" evidence="2">
    <location>
        <position position="54"/>
    </location>
</feature>
<organism evidence="2 3">
    <name type="scientific">Heterotrigona itama</name>
    <dbReference type="NCBI Taxonomy" id="395501"/>
    <lineage>
        <taxon>Eukaryota</taxon>
        <taxon>Metazoa</taxon>
        <taxon>Ecdysozoa</taxon>
        <taxon>Arthropoda</taxon>
        <taxon>Hexapoda</taxon>
        <taxon>Insecta</taxon>
        <taxon>Pterygota</taxon>
        <taxon>Neoptera</taxon>
        <taxon>Endopterygota</taxon>
        <taxon>Hymenoptera</taxon>
        <taxon>Apocrita</taxon>
        <taxon>Aculeata</taxon>
        <taxon>Apoidea</taxon>
        <taxon>Anthophila</taxon>
        <taxon>Apidae</taxon>
        <taxon>Heterotrigona</taxon>
    </lineage>
</organism>
<evidence type="ECO:0000313" key="3">
    <source>
        <dbReference type="Proteomes" id="UP000752696"/>
    </source>
</evidence>
<dbReference type="AlphaFoldDB" id="A0A6V7HG15"/>
<evidence type="ECO:0000256" key="1">
    <source>
        <dbReference type="SAM" id="MobiDB-lite"/>
    </source>
</evidence>
<dbReference type="EMBL" id="CAJDYZ010011526">
    <property type="protein sequence ID" value="CAD1479632.1"/>
    <property type="molecule type" value="Genomic_DNA"/>
</dbReference>
<proteinExistence type="predicted"/>
<name>A0A6V7HG15_9HYME</name>
<dbReference type="Proteomes" id="UP000752696">
    <property type="component" value="Unassembled WGS sequence"/>
</dbReference>
<evidence type="ECO:0000313" key="2">
    <source>
        <dbReference type="EMBL" id="CAD1479632.1"/>
    </source>
</evidence>
<comment type="caution">
    <text evidence="2">The sequence shown here is derived from an EMBL/GenBank/DDBJ whole genome shotgun (WGS) entry which is preliminary data.</text>
</comment>